<feature type="compositionally biased region" description="Pro residues" evidence="2">
    <location>
        <begin position="380"/>
        <end position="418"/>
    </location>
</feature>
<dbReference type="CDD" id="cd06530">
    <property type="entry name" value="S26_SPase_I"/>
    <property type="match status" value="1"/>
</dbReference>
<evidence type="ECO:0000256" key="3">
    <source>
        <dbReference type="SAM" id="Phobius"/>
    </source>
</evidence>
<dbReference type="InterPro" id="IPR001733">
    <property type="entry name" value="Peptidase_S26B"/>
</dbReference>
<keyword evidence="3" id="KW-1133">Transmembrane helix</keyword>
<comment type="caution">
    <text evidence="4">The sequence shown here is derived from an EMBL/GenBank/DDBJ whole genome shotgun (WGS) entry which is preliminary data.</text>
</comment>
<evidence type="ECO:0000256" key="2">
    <source>
        <dbReference type="SAM" id="MobiDB-lite"/>
    </source>
</evidence>
<dbReference type="NCBIfam" id="TIGR02228">
    <property type="entry name" value="sigpep_I_arch"/>
    <property type="match status" value="1"/>
</dbReference>
<evidence type="ECO:0000313" key="4">
    <source>
        <dbReference type="EMBL" id="GHD04287.1"/>
    </source>
</evidence>
<dbReference type="EMBL" id="BMXK01000004">
    <property type="protein sequence ID" value="GHD04287.1"/>
    <property type="molecule type" value="Genomic_DNA"/>
</dbReference>
<dbReference type="EC" id="3.4.21.89" evidence="1"/>
<dbReference type="NCBIfam" id="TIGR01167">
    <property type="entry name" value="LPXTG_anchor"/>
    <property type="match status" value="1"/>
</dbReference>
<protein>
    <recommendedName>
        <fullName evidence="1">Signal peptidase I</fullName>
        <ecNumber evidence="1">3.4.21.89</ecNumber>
    </recommendedName>
</protein>
<dbReference type="InterPro" id="IPR019533">
    <property type="entry name" value="Peptidase_S26"/>
</dbReference>
<keyword evidence="3" id="KW-0472">Membrane</keyword>
<gene>
    <name evidence="4" type="ORF">GCM10008096_11430</name>
</gene>
<sequence length="460" mass="46776">MTRDAAARRAAERPRRRTAASLLGGALLNIAAAGGALCIVLAVSAFVFDVSLLMFKTGSMEPTIPTGSVAVARAVPAADVRVGEIVTVDRPGQMPVTHRVTSIADPEPGSATRVLTMRGDANRDDDPYPYTVDEVRRVFFHVPHAANIVVWFGSPYVLGGLTLGASALVTWAFWPRGRAAGDDVEPDAPRASGRHRSTVALAVVAGLGAQVAAPAPAEAAPAESTTAGDVLRVAARGDAGAMGNLRPGVSVPWQVGVWADTAETGLVSARLAVLGDPRLALDVTARLCSAEWVGYDDGGGRPGAPRCTGRDLGSLDLGVVASGDTAELFAGMPADEARWMLFDVAIAGGDGAQVQQAQGASAVLRVVASGFGEDVGVEPTPTPTPKPTPTGGPAPAPVPEPAPSEPARPSPTAPPGPGDLPDTGATVTLAWAGGAAVVLGTLLLAARRRKRGTRGGRDDA</sequence>
<accession>A0ABQ3GFR1</accession>
<evidence type="ECO:0000313" key="5">
    <source>
        <dbReference type="Proteomes" id="UP000642819"/>
    </source>
</evidence>
<dbReference type="Proteomes" id="UP000642819">
    <property type="component" value="Unassembled WGS sequence"/>
</dbReference>
<evidence type="ECO:0000256" key="1">
    <source>
        <dbReference type="NCBIfam" id="TIGR02228"/>
    </source>
</evidence>
<reference evidence="5" key="1">
    <citation type="journal article" date="2019" name="Int. J. Syst. Evol. Microbiol.">
        <title>The Global Catalogue of Microorganisms (GCM) 10K type strain sequencing project: providing services to taxonomists for standard genome sequencing and annotation.</title>
        <authorList>
            <consortium name="The Broad Institute Genomics Platform"/>
            <consortium name="The Broad Institute Genome Sequencing Center for Infectious Disease"/>
            <person name="Wu L."/>
            <person name="Ma J."/>
        </authorList>
    </citation>
    <scope>NUCLEOTIDE SEQUENCE [LARGE SCALE GENOMIC DNA]</scope>
    <source>
        <strain evidence="5">KCTC 19466</strain>
    </source>
</reference>
<feature type="transmembrane region" description="Helical" evidence="3">
    <location>
        <begin position="429"/>
        <end position="446"/>
    </location>
</feature>
<proteinExistence type="predicted"/>
<feature type="region of interest" description="Disordered" evidence="2">
    <location>
        <begin position="373"/>
        <end position="426"/>
    </location>
</feature>
<name>A0ABQ3GFR1_9MICC</name>
<organism evidence="4 5">
    <name type="scientific">Zhihengliuella salsuginis</name>
    <dbReference type="NCBI Taxonomy" id="578222"/>
    <lineage>
        <taxon>Bacteria</taxon>
        <taxon>Bacillati</taxon>
        <taxon>Actinomycetota</taxon>
        <taxon>Actinomycetes</taxon>
        <taxon>Micrococcales</taxon>
        <taxon>Micrococcaceae</taxon>
        <taxon>Zhihengliuella</taxon>
    </lineage>
</organism>
<dbReference type="RefSeq" id="WP_229790973.1">
    <property type="nucleotide sequence ID" value="NZ_BMXK01000004.1"/>
</dbReference>
<keyword evidence="5" id="KW-1185">Reference proteome</keyword>
<keyword evidence="3" id="KW-0812">Transmembrane</keyword>
<feature type="transmembrane region" description="Helical" evidence="3">
    <location>
        <begin position="21"/>
        <end position="48"/>
    </location>
</feature>